<comment type="caution">
    <text evidence="1">The sequence shown here is derived from an EMBL/GenBank/DDBJ whole genome shotgun (WGS) entry which is preliminary data.</text>
</comment>
<keyword evidence="2" id="KW-1185">Reference proteome</keyword>
<reference evidence="1 2" key="1">
    <citation type="submission" date="2019-12" db="EMBL/GenBank/DDBJ databases">
        <authorList>
            <person name="Floudas D."/>
            <person name="Bentzer J."/>
            <person name="Ahren D."/>
            <person name="Johansson T."/>
            <person name="Persson P."/>
            <person name="Tunlid A."/>
        </authorList>
    </citation>
    <scope>NUCLEOTIDE SEQUENCE [LARGE SCALE GENOMIC DNA]</scope>
    <source>
        <strain evidence="1 2">CBS 102.39</strain>
    </source>
</reference>
<proteinExistence type="predicted"/>
<gene>
    <name evidence="1" type="ORF">D9613_008744</name>
</gene>
<protein>
    <submittedName>
        <fullName evidence="1">Uncharacterized protein</fullName>
    </submittedName>
</protein>
<name>A0A8H4VQS0_9AGAR</name>
<dbReference type="EMBL" id="JAACJL010000031">
    <property type="protein sequence ID" value="KAF4616905.1"/>
    <property type="molecule type" value="Genomic_DNA"/>
</dbReference>
<accession>A0A8H4VQS0</accession>
<evidence type="ECO:0000313" key="1">
    <source>
        <dbReference type="EMBL" id="KAF4616905.1"/>
    </source>
</evidence>
<dbReference type="Proteomes" id="UP000521872">
    <property type="component" value="Unassembled WGS sequence"/>
</dbReference>
<dbReference type="AlphaFoldDB" id="A0A8H4VQS0"/>
<sequence>MDTITLRSQHESPARTRTNVKNTTTRVTPNFPVELHKLIVDELEGDKKALEQCALTCKLYRNLAQKLLFKSVLVGFSTFAWDKSETADKFLDILRASPQIADYVQRLQIYQYRESRMDMIQSDKSLSTIVRALPNVVDLVLGEDEMFYEFPRMSPEMQSAIMDKCQSLLSLTVRFMYGIPLKIFNHLQRLETLTLDNTTFADDPSVQIAQTPSKIKHMTLDVVCTQSPETQSFFPFLVEQGIGMGNLESLTVDMTQRSAGSRPLFPPRDVQAIRNLIRSSAGSLKVLQVTTSWQAPVILPDNEPVFDLSELPLLEEWSLCGAAYNRDRVSLGWVSTHLQTAIPANRRYKRAELRLVIADHVKLVEGDQMDPEGFKYFEKVIVDKILPQTGSFSIDFLIWEDDQGPIPKQIQKYLPTLHALHLLHFS</sequence>
<organism evidence="1 2">
    <name type="scientific">Agrocybe pediades</name>
    <dbReference type="NCBI Taxonomy" id="84607"/>
    <lineage>
        <taxon>Eukaryota</taxon>
        <taxon>Fungi</taxon>
        <taxon>Dikarya</taxon>
        <taxon>Basidiomycota</taxon>
        <taxon>Agaricomycotina</taxon>
        <taxon>Agaricomycetes</taxon>
        <taxon>Agaricomycetidae</taxon>
        <taxon>Agaricales</taxon>
        <taxon>Agaricineae</taxon>
        <taxon>Strophariaceae</taxon>
        <taxon>Agrocybe</taxon>
    </lineage>
</organism>
<evidence type="ECO:0000313" key="2">
    <source>
        <dbReference type="Proteomes" id="UP000521872"/>
    </source>
</evidence>